<evidence type="ECO:0000313" key="3">
    <source>
        <dbReference type="EMBL" id="CAI9759485.1"/>
    </source>
</evidence>
<dbReference type="Proteomes" id="UP000834106">
    <property type="component" value="Chromosome 4"/>
</dbReference>
<evidence type="ECO:0000259" key="2">
    <source>
        <dbReference type="Pfam" id="PF09747"/>
    </source>
</evidence>
<feature type="region of interest" description="Disordered" evidence="1">
    <location>
        <begin position="34"/>
        <end position="71"/>
    </location>
</feature>
<gene>
    <name evidence="3" type="ORF">FPE_LOCUS6915</name>
</gene>
<protein>
    <recommendedName>
        <fullName evidence="2">CCD97-like C-terminal domain-containing protein</fullName>
    </recommendedName>
</protein>
<reference evidence="3" key="1">
    <citation type="submission" date="2023-05" db="EMBL/GenBank/DDBJ databases">
        <authorList>
            <person name="Huff M."/>
        </authorList>
    </citation>
    <scope>NUCLEOTIDE SEQUENCE</scope>
</reference>
<organism evidence="3 4">
    <name type="scientific">Fraxinus pennsylvanica</name>
    <dbReference type="NCBI Taxonomy" id="56036"/>
    <lineage>
        <taxon>Eukaryota</taxon>
        <taxon>Viridiplantae</taxon>
        <taxon>Streptophyta</taxon>
        <taxon>Embryophyta</taxon>
        <taxon>Tracheophyta</taxon>
        <taxon>Spermatophyta</taxon>
        <taxon>Magnoliopsida</taxon>
        <taxon>eudicotyledons</taxon>
        <taxon>Gunneridae</taxon>
        <taxon>Pentapetalae</taxon>
        <taxon>asterids</taxon>
        <taxon>lamiids</taxon>
        <taxon>Lamiales</taxon>
        <taxon>Oleaceae</taxon>
        <taxon>Oleeae</taxon>
        <taxon>Fraxinus</taxon>
    </lineage>
</organism>
<evidence type="ECO:0000256" key="1">
    <source>
        <dbReference type="SAM" id="MobiDB-lite"/>
    </source>
</evidence>
<proteinExistence type="predicted"/>
<accession>A0AAD1YYI9</accession>
<name>A0AAD1YYI9_9LAMI</name>
<evidence type="ECO:0000313" key="4">
    <source>
        <dbReference type="Proteomes" id="UP000834106"/>
    </source>
</evidence>
<keyword evidence="4" id="KW-1185">Reference proteome</keyword>
<dbReference type="PANTHER" id="PTHR31840">
    <property type="entry name" value="COILED-COIL DOMAIN-CONTAINING PROTEIN 97"/>
    <property type="match status" value="1"/>
</dbReference>
<dbReference type="InterPro" id="IPR040233">
    <property type="entry name" value="CCD97-like_C"/>
</dbReference>
<dbReference type="Pfam" id="PF09747">
    <property type="entry name" value="CCD97-like_C"/>
    <property type="match status" value="1"/>
</dbReference>
<feature type="compositionally biased region" description="Basic and acidic residues" evidence="1">
    <location>
        <begin position="57"/>
        <end position="70"/>
    </location>
</feature>
<dbReference type="AlphaFoldDB" id="A0AAD1YYI9"/>
<sequence>MVTPGEWWSETLMRRSEEAILVEKIRIEQQRLGVAESDWVGNERERQEEEEEEEGEAAAKEEMEKEREDLTLGLDTKSSRSLELHSNYGACNNMHSTTAETVEEDSSSPDAMIDRMEQFTSIMQQKFLSGEDHQHLDYSKIDHDETFDDHWMKEVIMMLKKNTLMMSEKNSCYTCLVSYFPVWCHIFLIFSFYQVCRIHLLYLFSSCLFSYHIKPFLIDLI</sequence>
<dbReference type="InterPro" id="IPR018613">
    <property type="entry name" value="Ccdc97-like"/>
</dbReference>
<dbReference type="PANTHER" id="PTHR31840:SF1">
    <property type="entry name" value="COILED-COIL DOMAIN-CONTAINING PROTEIN 97"/>
    <property type="match status" value="1"/>
</dbReference>
<dbReference type="EMBL" id="OU503039">
    <property type="protein sequence ID" value="CAI9759485.1"/>
    <property type="molecule type" value="Genomic_DNA"/>
</dbReference>
<feature type="domain" description="CCD97-like C-terminal" evidence="2">
    <location>
        <begin position="7"/>
        <end position="150"/>
    </location>
</feature>